<evidence type="ECO:0000313" key="4">
    <source>
        <dbReference type="EMBL" id="MBR9728571.1"/>
    </source>
</evidence>
<sequence length="141" mass="16121">MNIEVTDNPNKNDLEVISKGIQSFNQQHMPDEVVFEPDTKFAAFAKDENGKVLGGIRATGFWNYCILELLWLSVETRGKGVGNKLMDAAENFAKEKGFQYIRTETLSFQAKPFYEKRGYKVFGELPDYPKGYTTYCLVKEL</sequence>
<dbReference type="InterPro" id="IPR016181">
    <property type="entry name" value="Acyl_CoA_acyltransferase"/>
</dbReference>
<organism evidence="4 5">
    <name type="scientific">Shewanella intestini</name>
    <dbReference type="NCBI Taxonomy" id="2017544"/>
    <lineage>
        <taxon>Bacteria</taxon>
        <taxon>Pseudomonadati</taxon>
        <taxon>Pseudomonadota</taxon>
        <taxon>Gammaproteobacteria</taxon>
        <taxon>Alteromonadales</taxon>
        <taxon>Shewanellaceae</taxon>
        <taxon>Shewanella</taxon>
    </lineage>
</organism>
<reference evidence="4 5" key="1">
    <citation type="submission" date="2020-02" db="EMBL/GenBank/DDBJ databases">
        <title>Shewanella WXL01 sp. nov., a marine bacterium isolated from green algae in Luhuitou Fringing Reef (Northern South China Sea).</title>
        <authorList>
            <person name="Wang X."/>
        </authorList>
    </citation>
    <scope>NUCLEOTIDE SEQUENCE [LARGE SCALE GENOMIC DNA]</scope>
    <source>
        <strain evidence="4 5">MCCC 1A01895</strain>
    </source>
</reference>
<dbReference type="CDD" id="cd04301">
    <property type="entry name" value="NAT_SF"/>
    <property type="match status" value="1"/>
</dbReference>
<proteinExistence type="predicted"/>
<dbReference type="Gene3D" id="3.40.630.30">
    <property type="match status" value="1"/>
</dbReference>
<dbReference type="RefSeq" id="WP_153664177.1">
    <property type="nucleotide sequence ID" value="NZ_JAAIKR010000010.1"/>
</dbReference>
<dbReference type="PROSITE" id="PS51186">
    <property type="entry name" value="GNAT"/>
    <property type="match status" value="1"/>
</dbReference>
<evidence type="ECO:0000256" key="1">
    <source>
        <dbReference type="ARBA" id="ARBA00022679"/>
    </source>
</evidence>
<dbReference type="Pfam" id="PF00583">
    <property type="entry name" value="Acetyltransf_1"/>
    <property type="match status" value="1"/>
</dbReference>
<dbReference type="SUPFAM" id="SSF55729">
    <property type="entry name" value="Acyl-CoA N-acyltransferases (Nat)"/>
    <property type="match status" value="1"/>
</dbReference>
<protein>
    <submittedName>
        <fullName evidence="4">GNAT family N-acetyltransferase</fullName>
    </submittedName>
</protein>
<dbReference type="PANTHER" id="PTHR43877:SF2">
    <property type="entry name" value="AMINOALKYLPHOSPHONATE N-ACETYLTRANSFERASE-RELATED"/>
    <property type="match status" value="1"/>
</dbReference>
<accession>A0ABS5I3T6</accession>
<keyword evidence="1" id="KW-0808">Transferase</keyword>
<keyword evidence="2" id="KW-0012">Acyltransferase</keyword>
<keyword evidence="5" id="KW-1185">Reference proteome</keyword>
<dbReference type="PANTHER" id="PTHR43877">
    <property type="entry name" value="AMINOALKYLPHOSPHONATE N-ACETYLTRANSFERASE-RELATED-RELATED"/>
    <property type="match status" value="1"/>
</dbReference>
<name>A0ABS5I3T6_9GAMM</name>
<dbReference type="EMBL" id="JAAIKR010000010">
    <property type="protein sequence ID" value="MBR9728571.1"/>
    <property type="molecule type" value="Genomic_DNA"/>
</dbReference>
<evidence type="ECO:0000313" key="5">
    <source>
        <dbReference type="Proteomes" id="UP000811844"/>
    </source>
</evidence>
<evidence type="ECO:0000256" key="2">
    <source>
        <dbReference type="ARBA" id="ARBA00023315"/>
    </source>
</evidence>
<evidence type="ECO:0000259" key="3">
    <source>
        <dbReference type="PROSITE" id="PS51186"/>
    </source>
</evidence>
<dbReference type="InterPro" id="IPR000182">
    <property type="entry name" value="GNAT_dom"/>
</dbReference>
<gene>
    <name evidence="4" type="ORF">G3R48_11345</name>
</gene>
<feature type="domain" description="N-acetyltransferase" evidence="3">
    <location>
        <begin position="3"/>
        <end position="141"/>
    </location>
</feature>
<dbReference type="Proteomes" id="UP000811844">
    <property type="component" value="Unassembled WGS sequence"/>
</dbReference>
<dbReference type="InterPro" id="IPR050832">
    <property type="entry name" value="Bact_Acetyltransf"/>
</dbReference>
<comment type="caution">
    <text evidence="4">The sequence shown here is derived from an EMBL/GenBank/DDBJ whole genome shotgun (WGS) entry which is preliminary data.</text>
</comment>